<evidence type="ECO:0000256" key="1">
    <source>
        <dbReference type="ARBA" id="ARBA00022801"/>
    </source>
</evidence>
<dbReference type="InterPro" id="IPR006683">
    <property type="entry name" value="Thioestr_dom"/>
</dbReference>
<dbReference type="PANTHER" id="PTHR43240">
    <property type="entry name" value="1,4-DIHYDROXY-2-NAPHTHOYL-COA THIOESTERASE 1"/>
    <property type="match status" value="1"/>
</dbReference>
<feature type="domain" description="Thioesterase" evidence="2">
    <location>
        <begin position="54"/>
        <end position="123"/>
    </location>
</feature>
<sequence length="144" mass="15482">MSHFQIKNRAYEQAVRESFAQQGFMDYLGAILTAVKAGQVIIELPVSPSLSQQNGYVHAGATTAIVDSACGYAAFTLMPPNSEVLTVEFKVNLLSPAQGVKLRAIGQVLKPGRILTVCQGEVFGVNEADEQMLCAVMTATIMCR</sequence>
<evidence type="ECO:0000313" key="3">
    <source>
        <dbReference type="EMBL" id="VAW36073.1"/>
    </source>
</evidence>
<keyword evidence="1" id="KW-0378">Hydrolase</keyword>
<dbReference type="PANTHER" id="PTHR43240:SF20">
    <property type="entry name" value="MEDIUM_LONG-CHAIN ACYL-COA THIOESTERASE YIGI"/>
    <property type="match status" value="1"/>
</dbReference>
<dbReference type="CDD" id="cd03443">
    <property type="entry name" value="PaaI_thioesterase"/>
    <property type="match status" value="1"/>
</dbReference>
<protein>
    <submittedName>
        <fullName evidence="3">Thioesterase</fullName>
    </submittedName>
</protein>
<dbReference type="GO" id="GO:0016787">
    <property type="term" value="F:hydrolase activity"/>
    <property type="evidence" value="ECO:0007669"/>
    <property type="project" value="UniProtKB-KW"/>
</dbReference>
<dbReference type="AlphaFoldDB" id="A0A3B0V6Y2"/>
<accession>A0A3B0V6Y2</accession>
<dbReference type="InterPro" id="IPR029069">
    <property type="entry name" value="HotDog_dom_sf"/>
</dbReference>
<evidence type="ECO:0000259" key="2">
    <source>
        <dbReference type="Pfam" id="PF03061"/>
    </source>
</evidence>
<dbReference type="Pfam" id="PF03061">
    <property type="entry name" value="4HBT"/>
    <property type="match status" value="1"/>
</dbReference>
<organism evidence="3">
    <name type="scientific">hydrothermal vent metagenome</name>
    <dbReference type="NCBI Taxonomy" id="652676"/>
    <lineage>
        <taxon>unclassified sequences</taxon>
        <taxon>metagenomes</taxon>
        <taxon>ecological metagenomes</taxon>
    </lineage>
</organism>
<dbReference type="SUPFAM" id="SSF54637">
    <property type="entry name" value="Thioesterase/thiol ester dehydrase-isomerase"/>
    <property type="match status" value="1"/>
</dbReference>
<dbReference type="Gene3D" id="3.10.129.10">
    <property type="entry name" value="Hotdog Thioesterase"/>
    <property type="match status" value="1"/>
</dbReference>
<gene>
    <name evidence="3" type="ORF">MNBD_CHLOROFLEXI01-3838</name>
</gene>
<proteinExistence type="predicted"/>
<dbReference type="NCBIfam" id="TIGR00369">
    <property type="entry name" value="unchar_dom_1"/>
    <property type="match status" value="1"/>
</dbReference>
<name>A0A3B0V6Y2_9ZZZZ</name>
<reference evidence="3" key="1">
    <citation type="submission" date="2018-06" db="EMBL/GenBank/DDBJ databases">
        <authorList>
            <person name="Zhirakovskaya E."/>
        </authorList>
    </citation>
    <scope>NUCLEOTIDE SEQUENCE</scope>
</reference>
<dbReference type="EMBL" id="UOEU01000611">
    <property type="protein sequence ID" value="VAW36073.1"/>
    <property type="molecule type" value="Genomic_DNA"/>
</dbReference>
<dbReference type="InterPro" id="IPR003736">
    <property type="entry name" value="PAAI_dom"/>
</dbReference>